<feature type="compositionally biased region" description="Basic and acidic residues" evidence="11">
    <location>
        <begin position="555"/>
        <end position="568"/>
    </location>
</feature>
<dbReference type="InterPro" id="IPR014001">
    <property type="entry name" value="Helicase_ATP-bd"/>
</dbReference>
<feature type="region of interest" description="Disordered" evidence="11">
    <location>
        <begin position="800"/>
        <end position="871"/>
    </location>
</feature>
<dbReference type="SMART" id="SM00490">
    <property type="entry name" value="HELICc"/>
    <property type="match status" value="1"/>
</dbReference>
<dbReference type="CDD" id="cd18787">
    <property type="entry name" value="SF2_C_DEAD"/>
    <property type="match status" value="1"/>
</dbReference>
<dbReference type="PANTHER" id="PTHR24031">
    <property type="entry name" value="RNA HELICASE"/>
    <property type="match status" value="1"/>
</dbReference>
<organism evidence="15 16">
    <name type="scientific">Batrachochytrium salamandrivorans</name>
    <dbReference type="NCBI Taxonomy" id="1357716"/>
    <lineage>
        <taxon>Eukaryota</taxon>
        <taxon>Fungi</taxon>
        <taxon>Fungi incertae sedis</taxon>
        <taxon>Chytridiomycota</taxon>
        <taxon>Chytridiomycota incertae sedis</taxon>
        <taxon>Chytridiomycetes</taxon>
        <taxon>Rhizophydiales</taxon>
        <taxon>Rhizophydiales incertae sedis</taxon>
        <taxon>Batrachochytrium</taxon>
    </lineage>
</organism>
<feature type="domain" description="Helicase C-terminal" evidence="13">
    <location>
        <begin position="304"/>
        <end position="456"/>
    </location>
</feature>
<keyword evidence="4 10" id="KW-0547">Nucleotide-binding</keyword>
<comment type="similarity">
    <text evidence="10">Belongs to the DEAD box helicase family.</text>
</comment>
<dbReference type="Pfam" id="PF00270">
    <property type="entry name" value="DEAD"/>
    <property type="match status" value="1"/>
</dbReference>
<feature type="region of interest" description="Disordered" evidence="11">
    <location>
        <begin position="555"/>
        <end position="598"/>
    </location>
</feature>
<feature type="domain" description="Helicase ATP-binding" evidence="12">
    <location>
        <begin position="104"/>
        <end position="278"/>
    </location>
</feature>
<evidence type="ECO:0000256" key="10">
    <source>
        <dbReference type="RuleBase" id="RU365068"/>
    </source>
</evidence>
<keyword evidence="16" id="KW-1185">Reference proteome</keyword>
<dbReference type="PROSITE" id="PS51194">
    <property type="entry name" value="HELICASE_CTER"/>
    <property type="match status" value="1"/>
</dbReference>
<evidence type="ECO:0000259" key="12">
    <source>
        <dbReference type="PROSITE" id="PS51192"/>
    </source>
</evidence>
<dbReference type="Pfam" id="PF13959">
    <property type="entry name" value="CTE_SPB4"/>
    <property type="match status" value="1"/>
</dbReference>
<proteinExistence type="inferred from homology"/>
<evidence type="ECO:0000313" key="15">
    <source>
        <dbReference type="EMBL" id="KAH6598215.1"/>
    </source>
</evidence>
<evidence type="ECO:0000256" key="5">
    <source>
        <dbReference type="ARBA" id="ARBA00022801"/>
    </source>
</evidence>
<dbReference type="InterPro" id="IPR025313">
    <property type="entry name" value="SPB4-like_CTE"/>
</dbReference>
<keyword evidence="2" id="KW-0690">Ribosome biogenesis</keyword>
<dbReference type="InterPro" id="IPR001650">
    <property type="entry name" value="Helicase_C-like"/>
</dbReference>
<keyword evidence="7 10" id="KW-0067">ATP-binding</keyword>
<evidence type="ECO:0000256" key="9">
    <source>
        <dbReference type="PROSITE-ProRule" id="PRU00552"/>
    </source>
</evidence>
<dbReference type="Proteomes" id="UP001648503">
    <property type="component" value="Unassembled WGS sequence"/>
</dbReference>
<keyword evidence="8 10" id="KW-0694">RNA-binding</keyword>
<dbReference type="InterPro" id="IPR011545">
    <property type="entry name" value="DEAD/DEAH_box_helicase_dom"/>
</dbReference>
<keyword evidence="3" id="KW-0698">rRNA processing</keyword>
<evidence type="ECO:0000259" key="14">
    <source>
        <dbReference type="PROSITE" id="PS51195"/>
    </source>
</evidence>
<evidence type="ECO:0000259" key="13">
    <source>
        <dbReference type="PROSITE" id="PS51194"/>
    </source>
</evidence>
<dbReference type="Pfam" id="PF00271">
    <property type="entry name" value="Helicase_C"/>
    <property type="match status" value="1"/>
</dbReference>
<dbReference type="SUPFAM" id="SSF52540">
    <property type="entry name" value="P-loop containing nucleoside triphosphate hydrolases"/>
    <property type="match status" value="1"/>
</dbReference>
<dbReference type="PROSITE" id="PS00039">
    <property type="entry name" value="DEAD_ATP_HELICASE"/>
    <property type="match status" value="1"/>
</dbReference>
<keyword evidence="5 10" id="KW-0378">Hydrolase</keyword>
<evidence type="ECO:0000256" key="11">
    <source>
        <dbReference type="SAM" id="MobiDB-lite"/>
    </source>
</evidence>
<evidence type="ECO:0000256" key="7">
    <source>
        <dbReference type="ARBA" id="ARBA00022840"/>
    </source>
</evidence>
<dbReference type="InterPro" id="IPR027417">
    <property type="entry name" value="P-loop_NTPase"/>
</dbReference>
<comment type="subcellular location">
    <subcellularLocation>
        <location evidence="1">Nucleus</location>
        <location evidence="1">Nucleolus</location>
    </subcellularLocation>
</comment>
<dbReference type="SMART" id="SM00487">
    <property type="entry name" value="DEXDc"/>
    <property type="match status" value="1"/>
</dbReference>
<dbReference type="InterPro" id="IPR000629">
    <property type="entry name" value="RNA-helicase_DEAD-box_CS"/>
</dbReference>
<dbReference type="PROSITE" id="PS51195">
    <property type="entry name" value="Q_MOTIF"/>
    <property type="match status" value="1"/>
</dbReference>
<comment type="function">
    <text evidence="10">RNA helicase.</text>
</comment>
<reference evidence="15 16" key="1">
    <citation type="submission" date="2021-02" db="EMBL/GenBank/DDBJ databases">
        <title>Variation within the Batrachochytrium salamandrivorans European outbreak.</title>
        <authorList>
            <person name="Kelly M."/>
            <person name="Pasmans F."/>
            <person name="Shea T.P."/>
            <person name="Munoz J.F."/>
            <person name="Carranza S."/>
            <person name="Cuomo C.A."/>
            <person name="Martel A."/>
        </authorList>
    </citation>
    <scope>NUCLEOTIDE SEQUENCE [LARGE SCALE GENOMIC DNA]</scope>
    <source>
        <strain evidence="15 16">AMFP18/2</strain>
    </source>
</reference>
<dbReference type="PROSITE" id="PS51192">
    <property type="entry name" value="HELICASE_ATP_BIND_1"/>
    <property type="match status" value="1"/>
</dbReference>
<feature type="short sequence motif" description="Q motif" evidence="9">
    <location>
        <begin position="73"/>
        <end position="101"/>
    </location>
</feature>
<keyword evidence="6 10" id="KW-0347">Helicase</keyword>
<comment type="caution">
    <text evidence="15">The sequence shown here is derived from an EMBL/GenBank/DDBJ whole genome shotgun (WGS) entry which is preliminary data.</text>
</comment>
<dbReference type="EMBL" id="JAFCIX010000114">
    <property type="protein sequence ID" value="KAH6598215.1"/>
    <property type="molecule type" value="Genomic_DNA"/>
</dbReference>
<evidence type="ECO:0000256" key="8">
    <source>
        <dbReference type="ARBA" id="ARBA00022884"/>
    </source>
</evidence>
<comment type="catalytic activity">
    <reaction evidence="10">
        <text>ATP + H2O = ADP + phosphate + H(+)</text>
        <dbReference type="Rhea" id="RHEA:13065"/>
        <dbReference type="ChEBI" id="CHEBI:15377"/>
        <dbReference type="ChEBI" id="CHEBI:15378"/>
        <dbReference type="ChEBI" id="CHEBI:30616"/>
        <dbReference type="ChEBI" id="CHEBI:43474"/>
        <dbReference type="ChEBI" id="CHEBI:456216"/>
        <dbReference type="EC" id="3.6.4.13"/>
    </reaction>
</comment>
<comment type="domain">
    <text evidence="10">The Q motif is unique to and characteristic of the DEAD box family of RNA helicases and controls ATP binding and hydrolysis.</text>
</comment>
<sequence length="885" mass="99078">MATSAPETTPDEVGAAEVNRSSGKFGRGKRNKKDKPLPPSKKELKRQQGQAEIVLLKQQTETEKYILDIQDLKNFTQLPLSSLTLQGLSKSNFVELTDIQKGALPFALCARDILGAARTGSGKTLAFIIPILEILYKESWSQMDGVGAIVISPTRELALQIFEVLRKVGRYHSLSAGLLIGGKDLKSEQDRITRMNVLVCTPGRLLQHMDQTPEFICDNLQLLVLDEADRLLDSGFEKALNAIIENLPKSRQTLLFSATQTKSVRDLARLSLKNPEYIAVHDDAISSTPKHLTQKYLVCDLDKKLDVLFSFIKTHLKQKVLVFLSSCKQVRFVFETFCKMQPGIPLMCMHGKQKQVKRVAIFEQYCRKQDACLFATDIAARGLDFPAVDWVIQVDCPEDASTYIHRVGRTARYESHGQALLLLLPSERDAMLSALEQKKVPITEIKANPEKTISVQSQLAAICTQLPDIKYLGQKAFICYLRSIYLQADKNIFDVGKLPIDAFAESLGLPGAPKIKFIKKAISKNQSRQAQVALDEADDSDDIGNHALNVSQIRDKKSLKQPTKREFTNDASVLEDTGVISTPSESKISKDDLPKKPKSRMDKMFEKKNLTVLSDHYAKLKTQSESDREEDDEQDFLQIKRANHDIDESENLASMADVSITHRQRLKLKKRALAERGLGKKLIFDEEGNALHAFQMETLEDFEATRDIASRTKEYLEASSVAMQEADAVDRTVARAKLSERKRAKKLKDKADRREESGQEVQATLGSYSGDDQSQDDFVGSDDGADFVLSDEGEYLTLNEDDDNLSLNSFQKHESSKASKPIKKRLPGAQKRRRGQQDQDDDVDNHGTVGGDMPGFPKNKSKRVKNLDDLNTKSLEDLAMELLGN</sequence>
<evidence type="ECO:0000313" key="16">
    <source>
        <dbReference type="Proteomes" id="UP001648503"/>
    </source>
</evidence>
<name>A0ABQ8FHD9_9FUNG</name>
<feature type="domain" description="DEAD-box RNA helicase Q" evidence="14">
    <location>
        <begin position="73"/>
        <end position="101"/>
    </location>
</feature>
<dbReference type="EC" id="3.6.4.13" evidence="10"/>
<accession>A0ABQ8FHD9</accession>
<dbReference type="CDD" id="cd17941">
    <property type="entry name" value="DEADc_DDX10"/>
    <property type="match status" value="1"/>
</dbReference>
<feature type="compositionally biased region" description="Basic and acidic residues" evidence="11">
    <location>
        <begin position="587"/>
        <end position="598"/>
    </location>
</feature>
<feature type="region of interest" description="Disordered" evidence="11">
    <location>
        <begin position="1"/>
        <end position="44"/>
    </location>
</feature>
<evidence type="ECO:0000256" key="4">
    <source>
        <dbReference type="ARBA" id="ARBA00022741"/>
    </source>
</evidence>
<evidence type="ECO:0000256" key="2">
    <source>
        <dbReference type="ARBA" id="ARBA00022517"/>
    </source>
</evidence>
<dbReference type="Gene3D" id="3.40.50.300">
    <property type="entry name" value="P-loop containing nucleotide triphosphate hydrolases"/>
    <property type="match status" value="2"/>
</dbReference>
<feature type="compositionally biased region" description="Acidic residues" evidence="11">
    <location>
        <begin position="773"/>
        <end position="784"/>
    </location>
</feature>
<evidence type="ECO:0000256" key="1">
    <source>
        <dbReference type="ARBA" id="ARBA00004604"/>
    </source>
</evidence>
<dbReference type="InterPro" id="IPR014014">
    <property type="entry name" value="RNA_helicase_DEAD_Q_motif"/>
</dbReference>
<evidence type="ECO:0000256" key="3">
    <source>
        <dbReference type="ARBA" id="ARBA00022552"/>
    </source>
</evidence>
<feature type="compositionally biased region" description="Basic residues" evidence="11">
    <location>
        <begin position="820"/>
        <end position="834"/>
    </location>
</feature>
<gene>
    <name evidence="15" type="ORF">BASA50_003830</name>
</gene>
<protein>
    <recommendedName>
        <fullName evidence="10">ATP-dependent RNA helicase</fullName>
        <ecNumber evidence="10">3.6.4.13</ecNumber>
    </recommendedName>
</protein>
<dbReference type="SMART" id="SM01178">
    <property type="entry name" value="DUF4217"/>
    <property type="match status" value="1"/>
</dbReference>
<feature type="compositionally biased region" description="Basic and acidic residues" evidence="11">
    <location>
        <begin position="34"/>
        <end position="44"/>
    </location>
</feature>
<feature type="region of interest" description="Disordered" evidence="11">
    <location>
        <begin position="742"/>
        <end position="784"/>
    </location>
</feature>
<evidence type="ECO:0000256" key="6">
    <source>
        <dbReference type="ARBA" id="ARBA00022806"/>
    </source>
</evidence>